<keyword evidence="5 7" id="KW-1133">Transmembrane helix</keyword>
<feature type="transmembrane region" description="Helical" evidence="7">
    <location>
        <begin position="21"/>
        <end position="39"/>
    </location>
</feature>
<keyword evidence="3" id="KW-1003">Cell membrane</keyword>
<keyword evidence="4 7" id="KW-0812">Transmembrane</keyword>
<evidence type="ECO:0000256" key="1">
    <source>
        <dbReference type="ARBA" id="ARBA00004651"/>
    </source>
</evidence>
<dbReference type="Proteomes" id="UP001197875">
    <property type="component" value="Unassembled WGS sequence"/>
</dbReference>
<organism evidence="8 9">
    <name type="scientific">Fusicatenibacter faecihominis</name>
    <dbReference type="NCBI Taxonomy" id="2881276"/>
    <lineage>
        <taxon>Bacteria</taxon>
        <taxon>Bacillati</taxon>
        <taxon>Bacillota</taxon>
        <taxon>Clostridia</taxon>
        <taxon>Lachnospirales</taxon>
        <taxon>Lachnospiraceae</taxon>
        <taxon>Fusicatenibacter</taxon>
    </lineage>
</organism>
<feature type="transmembrane region" description="Helical" evidence="7">
    <location>
        <begin position="241"/>
        <end position="267"/>
    </location>
</feature>
<dbReference type="CDD" id="cd13138">
    <property type="entry name" value="MATE_yoeA_like"/>
    <property type="match status" value="1"/>
</dbReference>
<feature type="transmembrane region" description="Helical" evidence="7">
    <location>
        <begin position="287"/>
        <end position="305"/>
    </location>
</feature>
<comment type="caution">
    <text evidence="8">The sequence shown here is derived from an EMBL/GenBank/DDBJ whole genome shotgun (WGS) entry which is preliminary data.</text>
</comment>
<feature type="transmembrane region" description="Helical" evidence="7">
    <location>
        <begin position="140"/>
        <end position="158"/>
    </location>
</feature>
<dbReference type="EMBL" id="JAJEPR010000038">
    <property type="protein sequence ID" value="MCC2191113.1"/>
    <property type="molecule type" value="Genomic_DNA"/>
</dbReference>
<evidence type="ECO:0000256" key="4">
    <source>
        <dbReference type="ARBA" id="ARBA00022692"/>
    </source>
</evidence>
<feature type="transmembrane region" description="Helical" evidence="7">
    <location>
        <begin position="420"/>
        <end position="445"/>
    </location>
</feature>
<dbReference type="InterPro" id="IPR052031">
    <property type="entry name" value="Membrane_Transporter-Flippase"/>
</dbReference>
<feature type="transmembrane region" description="Helical" evidence="7">
    <location>
        <begin position="395"/>
        <end position="414"/>
    </location>
</feature>
<evidence type="ECO:0000256" key="3">
    <source>
        <dbReference type="ARBA" id="ARBA00022475"/>
    </source>
</evidence>
<accession>A0AAE3J7G4</accession>
<dbReference type="AlphaFoldDB" id="A0AAE3J7G4"/>
<dbReference type="PIRSF" id="PIRSF006603">
    <property type="entry name" value="DinF"/>
    <property type="match status" value="1"/>
</dbReference>
<gene>
    <name evidence="8" type="ORF">LKD71_15150</name>
</gene>
<proteinExistence type="predicted"/>
<dbReference type="InterPro" id="IPR048279">
    <property type="entry name" value="MdtK-like"/>
</dbReference>
<evidence type="ECO:0000256" key="7">
    <source>
        <dbReference type="SAM" id="Phobius"/>
    </source>
</evidence>
<dbReference type="PANTHER" id="PTHR43549">
    <property type="entry name" value="MULTIDRUG RESISTANCE PROTEIN YPNP-RELATED"/>
    <property type="match status" value="1"/>
</dbReference>
<feature type="transmembrane region" description="Helical" evidence="7">
    <location>
        <begin position="197"/>
        <end position="221"/>
    </location>
</feature>
<protein>
    <submittedName>
        <fullName evidence="8">MATE family efflux transporter</fullName>
    </submittedName>
</protein>
<evidence type="ECO:0000313" key="9">
    <source>
        <dbReference type="Proteomes" id="UP001197875"/>
    </source>
</evidence>
<dbReference type="GO" id="GO:0015297">
    <property type="term" value="F:antiporter activity"/>
    <property type="evidence" value="ECO:0007669"/>
    <property type="project" value="InterPro"/>
</dbReference>
<keyword evidence="9" id="KW-1185">Reference proteome</keyword>
<dbReference type="InterPro" id="IPR002528">
    <property type="entry name" value="MATE_fam"/>
</dbReference>
<keyword evidence="2" id="KW-0813">Transport</keyword>
<sequence>MKNTKPTGRTLDMTKGSPMKLLFTFALPLFLGNLLQQFYNLADTSIAGHLLGDAALAQIGATSALYSLITNFAFGLNNGLALNVSRSFGAGDKKEMKRSVCWMVTLAFISALVMTVSFLMFRKPLLTVMQTPEDVLDGALSYFTVILAGIPLTMAYNLESALLQSMGNSVTPLGFLLFSSILNVILDFFFIGNPLNLGVQGAAAATVLSQGLSAALGFLYILKNYPEIRFGRKDWKVPGKFVTEMFWTGLSMALMSAIYNLGSVILQSSINALGSVYIAAQVGGRKLAEFFYIPGIALGTSAATFSSQNFGAGERARIAKGARSGIFMYFCWWLVALVFVIFLAPAAVKFITGSSNPEVIKNGVLYLRISIPMIPPMAILVILRNILQGMRRPGMPLFCSCLELIGKVIFALWLVPAFGYLAVCICEPVTWVICCVVIAVAVFAIRGEFTNRHI</sequence>
<dbReference type="GO" id="GO:0005886">
    <property type="term" value="C:plasma membrane"/>
    <property type="evidence" value="ECO:0007669"/>
    <property type="project" value="UniProtKB-SubCell"/>
</dbReference>
<keyword evidence="6 7" id="KW-0472">Membrane</keyword>
<dbReference type="Pfam" id="PF01554">
    <property type="entry name" value="MatE"/>
    <property type="match status" value="2"/>
</dbReference>
<name>A0AAE3J7G4_9FIRM</name>
<evidence type="ECO:0000256" key="5">
    <source>
        <dbReference type="ARBA" id="ARBA00022989"/>
    </source>
</evidence>
<feature type="transmembrane region" description="Helical" evidence="7">
    <location>
        <begin position="59"/>
        <end position="80"/>
    </location>
</feature>
<reference evidence="8 9" key="1">
    <citation type="submission" date="2021-10" db="EMBL/GenBank/DDBJ databases">
        <title>Anaerobic single-cell dispensing facilitates the cultivation of human gut bacteria.</title>
        <authorList>
            <person name="Afrizal A."/>
        </authorList>
    </citation>
    <scope>NUCLEOTIDE SEQUENCE [LARGE SCALE GENOMIC DNA]</scope>
    <source>
        <strain evidence="8 9">CLA-AA-H277</strain>
    </source>
</reference>
<feature type="transmembrane region" description="Helical" evidence="7">
    <location>
        <begin position="363"/>
        <end position="383"/>
    </location>
</feature>
<dbReference type="RefSeq" id="WP_227616083.1">
    <property type="nucleotide sequence ID" value="NZ_JAJEPR010000038.1"/>
</dbReference>
<feature type="transmembrane region" description="Helical" evidence="7">
    <location>
        <begin position="100"/>
        <end position="120"/>
    </location>
</feature>
<evidence type="ECO:0000256" key="6">
    <source>
        <dbReference type="ARBA" id="ARBA00023136"/>
    </source>
</evidence>
<comment type="subcellular location">
    <subcellularLocation>
        <location evidence="1">Cell membrane</location>
        <topology evidence="1">Multi-pass membrane protein</topology>
    </subcellularLocation>
</comment>
<dbReference type="GO" id="GO:0042910">
    <property type="term" value="F:xenobiotic transmembrane transporter activity"/>
    <property type="evidence" value="ECO:0007669"/>
    <property type="project" value="InterPro"/>
</dbReference>
<feature type="transmembrane region" description="Helical" evidence="7">
    <location>
        <begin position="326"/>
        <end position="351"/>
    </location>
</feature>
<feature type="transmembrane region" description="Helical" evidence="7">
    <location>
        <begin position="170"/>
        <end position="191"/>
    </location>
</feature>
<dbReference type="PANTHER" id="PTHR43549:SF3">
    <property type="entry name" value="MULTIDRUG RESISTANCE PROTEIN YPNP-RELATED"/>
    <property type="match status" value="1"/>
</dbReference>
<evidence type="ECO:0000313" key="8">
    <source>
        <dbReference type="EMBL" id="MCC2191113.1"/>
    </source>
</evidence>
<evidence type="ECO:0000256" key="2">
    <source>
        <dbReference type="ARBA" id="ARBA00022448"/>
    </source>
</evidence>